<comment type="subcellular location">
    <subcellularLocation>
        <location evidence="1">Cell membrane</location>
        <topology evidence="1">Multi-pass membrane protein</topology>
    </subcellularLocation>
</comment>
<keyword evidence="3 6" id="KW-0812">Transmembrane</keyword>
<feature type="domain" description="Type II secretion system protein GspF" evidence="7">
    <location>
        <begin position="24"/>
        <end position="142"/>
    </location>
</feature>
<evidence type="ECO:0000256" key="1">
    <source>
        <dbReference type="ARBA" id="ARBA00004651"/>
    </source>
</evidence>
<evidence type="ECO:0000313" key="8">
    <source>
        <dbReference type="EMBL" id="SES32912.1"/>
    </source>
</evidence>
<dbReference type="STRING" id="587636.SAMN05216199_2885"/>
<keyword evidence="4 6" id="KW-1133">Transmembrane helix</keyword>
<evidence type="ECO:0000256" key="2">
    <source>
        <dbReference type="ARBA" id="ARBA00022475"/>
    </source>
</evidence>
<evidence type="ECO:0000256" key="6">
    <source>
        <dbReference type="SAM" id="Phobius"/>
    </source>
</evidence>
<keyword evidence="2" id="KW-1003">Cell membrane</keyword>
<proteinExistence type="predicted"/>
<dbReference type="Proteomes" id="UP000199019">
    <property type="component" value="Unassembled WGS sequence"/>
</dbReference>
<dbReference type="GO" id="GO:0005886">
    <property type="term" value="C:plasma membrane"/>
    <property type="evidence" value="ECO:0007669"/>
    <property type="project" value="UniProtKB-SubCell"/>
</dbReference>
<keyword evidence="5 6" id="KW-0472">Membrane</keyword>
<dbReference type="PANTHER" id="PTHR35007:SF4">
    <property type="entry name" value="CONSERVED TRANSMEMBRANE PROTEIN-RELATED"/>
    <property type="match status" value="1"/>
</dbReference>
<evidence type="ECO:0000313" key="9">
    <source>
        <dbReference type="Proteomes" id="UP000199019"/>
    </source>
</evidence>
<sequence length="200" mass="19770">MARLRRGRSAGVGAVDDAAFAELLELMVPALRAGATEAAAVEMAAGAVGHGPLGALVDELGRAARGGGSLATVWARTAVTGRSSEVGFVARAWSLSEEAGVPLSVALGVASRSLRARQAAASALSAATAGARASMVLLALLPASGPVIGLLFGLGPSELYGTTAGSLCATVGVVLAGAGWLWSRAIMRRALRPSTVGDGP</sequence>
<dbReference type="Pfam" id="PF00482">
    <property type="entry name" value="T2SSF"/>
    <property type="match status" value="1"/>
</dbReference>
<evidence type="ECO:0000256" key="5">
    <source>
        <dbReference type="ARBA" id="ARBA00023136"/>
    </source>
</evidence>
<evidence type="ECO:0000256" key="3">
    <source>
        <dbReference type="ARBA" id="ARBA00022692"/>
    </source>
</evidence>
<evidence type="ECO:0000259" key="7">
    <source>
        <dbReference type="Pfam" id="PF00482"/>
    </source>
</evidence>
<dbReference type="InterPro" id="IPR018076">
    <property type="entry name" value="T2SS_GspF_dom"/>
</dbReference>
<dbReference type="AlphaFoldDB" id="A0A1H9WG48"/>
<gene>
    <name evidence="8" type="ORF">SAMN05216199_2885</name>
</gene>
<organism evidence="8 9">
    <name type="scientific">Pedococcus cremeus</name>
    <dbReference type="NCBI Taxonomy" id="587636"/>
    <lineage>
        <taxon>Bacteria</taxon>
        <taxon>Bacillati</taxon>
        <taxon>Actinomycetota</taxon>
        <taxon>Actinomycetes</taxon>
        <taxon>Micrococcales</taxon>
        <taxon>Intrasporangiaceae</taxon>
        <taxon>Pedococcus</taxon>
    </lineage>
</organism>
<evidence type="ECO:0000256" key="4">
    <source>
        <dbReference type="ARBA" id="ARBA00022989"/>
    </source>
</evidence>
<keyword evidence="9" id="KW-1185">Reference proteome</keyword>
<dbReference type="RefSeq" id="WP_091759393.1">
    <property type="nucleotide sequence ID" value="NZ_FOHB01000005.1"/>
</dbReference>
<dbReference type="EMBL" id="FOHB01000005">
    <property type="protein sequence ID" value="SES32912.1"/>
    <property type="molecule type" value="Genomic_DNA"/>
</dbReference>
<accession>A0A1H9WG48</accession>
<dbReference type="PANTHER" id="PTHR35007">
    <property type="entry name" value="INTEGRAL MEMBRANE PROTEIN-RELATED"/>
    <property type="match status" value="1"/>
</dbReference>
<feature type="transmembrane region" description="Helical" evidence="6">
    <location>
        <begin position="135"/>
        <end position="154"/>
    </location>
</feature>
<name>A0A1H9WG48_9MICO</name>
<feature type="transmembrane region" description="Helical" evidence="6">
    <location>
        <begin position="160"/>
        <end position="182"/>
    </location>
</feature>
<reference evidence="9" key="1">
    <citation type="submission" date="2016-10" db="EMBL/GenBank/DDBJ databases">
        <authorList>
            <person name="Varghese N."/>
            <person name="Submissions S."/>
        </authorList>
    </citation>
    <scope>NUCLEOTIDE SEQUENCE [LARGE SCALE GENOMIC DNA]</scope>
    <source>
        <strain evidence="9">CGMCC 1.6963</strain>
    </source>
</reference>
<protein>
    <submittedName>
        <fullName evidence="8">Tight adherence protein B</fullName>
    </submittedName>
</protein>